<protein>
    <recommendedName>
        <fullName evidence="4">Lipocalin-like protein</fullName>
    </recommendedName>
</protein>
<keyword evidence="3" id="KW-1185">Reference proteome</keyword>
<reference evidence="2 3" key="1">
    <citation type="submission" date="2018-06" db="EMBL/GenBank/DDBJ databases">
        <title>Genomic Encyclopedia of Type Strains, Phase III (KMG-III): the genomes of soil and plant-associated and newly described type strains.</title>
        <authorList>
            <person name="Whitman W."/>
        </authorList>
    </citation>
    <scope>NUCLEOTIDE SEQUENCE [LARGE SCALE GENOMIC DNA]</scope>
    <source>
        <strain evidence="2 3">CECT 7732</strain>
    </source>
</reference>
<comment type="caution">
    <text evidence="2">The sequence shown here is derived from an EMBL/GenBank/DDBJ whole genome shotgun (WGS) entry which is preliminary data.</text>
</comment>
<evidence type="ECO:0000313" key="3">
    <source>
        <dbReference type="Proteomes" id="UP000252086"/>
    </source>
</evidence>
<proteinExistence type="predicted"/>
<sequence>MKKIVTMGMSAMLLSGALQAANLEGEWQLQNAANTQAKLDEAVENVVQEMNFFIRALARPVLKKQTQICQQWLLAKQAGEFSWQCDQEEADMIPLTAKGEVFKTDEEDIEISGSFTESAQAIVVVVESERGKRTNTWQQVSDNELTYTVKLESEKLPTPLTWTLTYQR</sequence>
<organism evidence="2 3">
    <name type="scientific">Marinomonas aquiplantarum</name>
    <dbReference type="NCBI Taxonomy" id="491951"/>
    <lineage>
        <taxon>Bacteria</taxon>
        <taxon>Pseudomonadati</taxon>
        <taxon>Pseudomonadota</taxon>
        <taxon>Gammaproteobacteria</taxon>
        <taxon>Oceanospirillales</taxon>
        <taxon>Oceanospirillaceae</taxon>
        <taxon>Marinomonas</taxon>
    </lineage>
</organism>
<dbReference type="AlphaFoldDB" id="A0A366DA16"/>
<dbReference type="RefSeq" id="WP_113873193.1">
    <property type="nucleotide sequence ID" value="NZ_QNRF01000001.1"/>
</dbReference>
<name>A0A366DA16_9GAMM</name>
<accession>A0A366DA16</accession>
<evidence type="ECO:0008006" key="4">
    <source>
        <dbReference type="Google" id="ProtNLM"/>
    </source>
</evidence>
<evidence type="ECO:0000313" key="2">
    <source>
        <dbReference type="EMBL" id="RBO86339.1"/>
    </source>
</evidence>
<keyword evidence="1" id="KW-0732">Signal</keyword>
<evidence type="ECO:0000256" key="1">
    <source>
        <dbReference type="SAM" id="SignalP"/>
    </source>
</evidence>
<feature type="chain" id="PRO_5016949893" description="Lipocalin-like protein" evidence="1">
    <location>
        <begin position="21"/>
        <end position="168"/>
    </location>
</feature>
<dbReference type="Proteomes" id="UP000252086">
    <property type="component" value="Unassembled WGS sequence"/>
</dbReference>
<gene>
    <name evidence="2" type="ORF">DFP76_101616</name>
</gene>
<dbReference type="OrthoDB" id="6103103at2"/>
<feature type="signal peptide" evidence="1">
    <location>
        <begin position="1"/>
        <end position="20"/>
    </location>
</feature>
<dbReference type="EMBL" id="QNRF01000001">
    <property type="protein sequence ID" value="RBO86339.1"/>
    <property type="molecule type" value="Genomic_DNA"/>
</dbReference>